<protein>
    <submittedName>
        <fullName evidence="3">Thioesterase-like superfamily protein</fullName>
    </submittedName>
</protein>
<dbReference type="SUPFAM" id="SSF54637">
    <property type="entry name" value="Thioesterase/thiol ester dehydrase-isomerase"/>
    <property type="match status" value="1"/>
</dbReference>
<name>A0A1H5G7J0_9MICC</name>
<gene>
    <name evidence="3" type="ORF">SAMN04489740_0694</name>
</gene>
<dbReference type="Pfam" id="PF13622">
    <property type="entry name" value="4HBT_3"/>
    <property type="match status" value="1"/>
</dbReference>
<dbReference type="Proteomes" id="UP000182725">
    <property type="component" value="Unassembled WGS sequence"/>
</dbReference>
<dbReference type="InterPro" id="IPR049449">
    <property type="entry name" value="TesB_ACOT8-like_N"/>
</dbReference>
<accession>A0A1H5G7J0</accession>
<dbReference type="InterPro" id="IPR029069">
    <property type="entry name" value="HotDog_dom_sf"/>
</dbReference>
<reference evidence="3 4" key="1">
    <citation type="submission" date="2016-10" db="EMBL/GenBank/DDBJ databases">
        <authorList>
            <person name="de Groot N.N."/>
        </authorList>
    </citation>
    <scope>NUCLEOTIDE SEQUENCE [LARGE SCALE GENOMIC DNA]</scope>
    <source>
        <strain evidence="3 4">DSM 22274</strain>
    </source>
</reference>
<feature type="domain" description="Acyl-CoA thioesterase-like N-terminal HotDog" evidence="1">
    <location>
        <begin position="38"/>
        <end position="119"/>
    </location>
</feature>
<evidence type="ECO:0000259" key="2">
    <source>
        <dbReference type="Pfam" id="PF20789"/>
    </source>
</evidence>
<organism evidence="3 4">
    <name type="scientific">Arthrobacter alpinus</name>
    <dbReference type="NCBI Taxonomy" id="656366"/>
    <lineage>
        <taxon>Bacteria</taxon>
        <taxon>Bacillati</taxon>
        <taxon>Actinomycetota</taxon>
        <taxon>Actinomycetes</taxon>
        <taxon>Micrococcales</taxon>
        <taxon>Micrococcaceae</taxon>
        <taxon>Arthrobacter</taxon>
    </lineage>
</organism>
<dbReference type="Gene3D" id="2.40.160.210">
    <property type="entry name" value="Acyl-CoA thioesterase, double hotdog domain"/>
    <property type="match status" value="1"/>
</dbReference>
<proteinExistence type="predicted"/>
<evidence type="ECO:0000313" key="4">
    <source>
        <dbReference type="Proteomes" id="UP000182725"/>
    </source>
</evidence>
<dbReference type="EMBL" id="FNTV01000001">
    <property type="protein sequence ID" value="SEE11706.1"/>
    <property type="molecule type" value="Genomic_DNA"/>
</dbReference>
<feature type="domain" description="Acyl-CoA thioesterase-like C-terminal" evidence="2">
    <location>
        <begin position="145"/>
        <end position="271"/>
    </location>
</feature>
<evidence type="ECO:0000259" key="1">
    <source>
        <dbReference type="Pfam" id="PF13622"/>
    </source>
</evidence>
<dbReference type="RefSeq" id="WP_074710493.1">
    <property type="nucleotide sequence ID" value="NZ_FNTV01000001.1"/>
</dbReference>
<dbReference type="AlphaFoldDB" id="A0A1H5G7J0"/>
<sequence>MPETTTRAAANDVAAEIPSSYYLHLGENRYESTIHSQGAWNDHEQHMAPVTGIMIHALEQYQPRADMRLARFSFDILGLIPAGEFTIETMMLRPGRTIELLQAELIADGRVAVRATAWRLQKGDTAAVEAYEDEPMGSLAAAVPWDGMSMWPGGFIRSIEARINPGHRPGRGRAWLRSPYTMLDGGAPTSALVRLLGLADSANGISARVEPMPGGWMFPNVDLSIHIYREPDGEWLGLDTHVTMSGDGVGLTSTVLNDHKGPFARSEQILTIRPIPAAR</sequence>
<dbReference type="Pfam" id="PF20789">
    <property type="entry name" value="4HBT_3C"/>
    <property type="match status" value="1"/>
</dbReference>
<dbReference type="InterPro" id="IPR042171">
    <property type="entry name" value="Acyl-CoA_hotdog"/>
</dbReference>
<dbReference type="InterPro" id="IPR049450">
    <property type="entry name" value="ACOT8-like_C"/>
</dbReference>
<evidence type="ECO:0000313" key="3">
    <source>
        <dbReference type="EMBL" id="SEE11706.1"/>
    </source>
</evidence>